<dbReference type="PANTHER" id="PTHR43329">
    <property type="entry name" value="EPOXIDE HYDROLASE"/>
    <property type="match status" value="1"/>
</dbReference>
<dbReference type="PRINTS" id="PR00111">
    <property type="entry name" value="ABHYDROLASE"/>
</dbReference>
<gene>
    <name evidence="3" type="ORF">L288_10305</name>
</gene>
<sequence>MDEPGWQERKIDAGGVTLHAMEQGEGPLVLMIHGFPGLGYSWRHQMAPLAAAGFRAVAIDSLGYGGSDRPAAQHCYTADRMNAYLLALFDAYGADRAFIIGQDFGAQYAWNMAVRSPERVRGLIATIPYDYDMAGRAMLGSAQRLPPGAPVPLEAASPDYRPTDRFAAMARDHFLHLHYFQTIGPAEEELAGRSAEFLQRLFHALSAQGDLWAWKAVSSQGNGYLDALPDAPPLPWPWLSEQEFAAFVKGYDHPDPARRFIGGLNSYRTADANWEIGHAWADADVTVPTLFVYGARDPSFGFFPEWEERLRRRVPGLRDIVPIEDAGHFVQQEQPGAFNAAIIPFLRALL</sequence>
<evidence type="ECO:0000313" key="4">
    <source>
        <dbReference type="Proteomes" id="UP000015525"/>
    </source>
</evidence>
<comment type="caution">
    <text evidence="3">The sequence shown here is derived from an EMBL/GenBank/DDBJ whole genome shotgun (WGS) entry which is preliminary data.</text>
</comment>
<feature type="domain" description="AB hydrolase-1" evidence="2">
    <location>
        <begin position="27"/>
        <end position="134"/>
    </location>
</feature>
<dbReference type="Pfam" id="PF00561">
    <property type="entry name" value="Abhydrolase_1"/>
    <property type="match status" value="1"/>
</dbReference>
<dbReference type="EMBL" id="ATHO01000087">
    <property type="protein sequence ID" value="EQB07021.1"/>
    <property type="molecule type" value="Genomic_DNA"/>
</dbReference>
<evidence type="ECO:0000259" key="2">
    <source>
        <dbReference type="Pfam" id="PF00561"/>
    </source>
</evidence>
<dbReference type="InterPro" id="IPR029058">
    <property type="entry name" value="AB_hydrolase_fold"/>
</dbReference>
<dbReference type="SUPFAM" id="SSF53474">
    <property type="entry name" value="alpha/beta-Hydrolases"/>
    <property type="match status" value="1"/>
</dbReference>
<dbReference type="InterPro" id="IPR000073">
    <property type="entry name" value="AB_hydrolase_1"/>
</dbReference>
<dbReference type="PATRIC" id="fig|1329909.3.peg.1984"/>
<dbReference type="AlphaFoldDB" id="T0GSW8"/>
<dbReference type="PRINTS" id="PR00412">
    <property type="entry name" value="EPOXHYDRLASE"/>
</dbReference>
<dbReference type="GO" id="GO:0016787">
    <property type="term" value="F:hydrolase activity"/>
    <property type="evidence" value="ECO:0007669"/>
    <property type="project" value="UniProtKB-KW"/>
</dbReference>
<evidence type="ECO:0000256" key="1">
    <source>
        <dbReference type="ARBA" id="ARBA00022801"/>
    </source>
</evidence>
<proteinExistence type="predicted"/>
<name>T0GSW8_9SPHN</name>
<keyword evidence="4" id="KW-1185">Reference proteome</keyword>
<accession>T0GSW8</accession>
<dbReference type="Proteomes" id="UP000015525">
    <property type="component" value="Unassembled WGS sequence"/>
</dbReference>
<protein>
    <recommendedName>
        <fullName evidence="2">AB hydrolase-1 domain-containing protein</fullName>
    </recommendedName>
</protein>
<dbReference type="Gene3D" id="3.40.50.1820">
    <property type="entry name" value="alpha/beta hydrolase"/>
    <property type="match status" value="1"/>
</dbReference>
<organism evidence="3 4">
    <name type="scientific">Sphingobium quisquiliarum P25</name>
    <dbReference type="NCBI Taxonomy" id="1329909"/>
    <lineage>
        <taxon>Bacteria</taxon>
        <taxon>Pseudomonadati</taxon>
        <taxon>Pseudomonadota</taxon>
        <taxon>Alphaproteobacteria</taxon>
        <taxon>Sphingomonadales</taxon>
        <taxon>Sphingomonadaceae</taxon>
        <taxon>Sphingobium</taxon>
    </lineage>
</organism>
<dbReference type="InterPro" id="IPR000639">
    <property type="entry name" value="Epox_hydrolase-like"/>
</dbReference>
<evidence type="ECO:0000313" key="3">
    <source>
        <dbReference type="EMBL" id="EQB07021.1"/>
    </source>
</evidence>
<keyword evidence="1" id="KW-0378">Hydrolase</keyword>
<reference evidence="3 4" key="1">
    <citation type="journal article" date="2013" name="Genome Announc.">
        <title>Draft Genome Sequence of Sphingobium quisquiliarum Strain P25T, a Novel Hexachlorocyclohexane (HCH)-Degrading Bacterium Isolated from an HCH Dumpsite.</title>
        <authorList>
            <person name="Kumar Singh A."/>
            <person name="Sangwan N."/>
            <person name="Sharma A."/>
            <person name="Gupta V."/>
            <person name="Khurana J.P."/>
            <person name="Lal R."/>
        </authorList>
    </citation>
    <scope>NUCLEOTIDE SEQUENCE [LARGE SCALE GENOMIC DNA]</scope>
    <source>
        <strain evidence="3 4">P25</strain>
    </source>
</reference>